<evidence type="ECO:0000313" key="4">
    <source>
        <dbReference type="Proteomes" id="UP000504615"/>
    </source>
</evidence>
<dbReference type="GeneID" id="105426998"/>
<gene>
    <name evidence="5 6" type="primary">LOC105426998</name>
</gene>
<organism evidence="4 5">
    <name type="scientific">Pogonomyrmex barbatus</name>
    <name type="common">red harvester ant</name>
    <dbReference type="NCBI Taxonomy" id="144034"/>
    <lineage>
        <taxon>Eukaryota</taxon>
        <taxon>Metazoa</taxon>
        <taxon>Ecdysozoa</taxon>
        <taxon>Arthropoda</taxon>
        <taxon>Hexapoda</taxon>
        <taxon>Insecta</taxon>
        <taxon>Pterygota</taxon>
        <taxon>Neoptera</taxon>
        <taxon>Endopterygota</taxon>
        <taxon>Hymenoptera</taxon>
        <taxon>Apocrita</taxon>
        <taxon>Aculeata</taxon>
        <taxon>Formicoidea</taxon>
        <taxon>Formicidae</taxon>
        <taxon>Myrmicinae</taxon>
        <taxon>Pogonomyrmex</taxon>
    </lineage>
</organism>
<evidence type="ECO:0000256" key="3">
    <source>
        <dbReference type="ARBA" id="ARBA00047202"/>
    </source>
</evidence>
<dbReference type="InterPro" id="IPR042031">
    <property type="entry name" value="SKA1_MBD_sf"/>
</dbReference>
<evidence type="ECO:0000256" key="1">
    <source>
        <dbReference type="ARBA" id="ARBA00006836"/>
    </source>
</evidence>
<dbReference type="OrthoDB" id="5962at2759"/>
<proteinExistence type="inferred from homology"/>
<dbReference type="InterPro" id="IPR009829">
    <property type="entry name" value="SKA1"/>
</dbReference>
<evidence type="ECO:0000313" key="6">
    <source>
        <dbReference type="RefSeq" id="XP_011636793.1"/>
    </source>
</evidence>
<dbReference type="GO" id="GO:0072686">
    <property type="term" value="C:mitotic spindle"/>
    <property type="evidence" value="ECO:0007669"/>
    <property type="project" value="TreeGrafter"/>
</dbReference>
<dbReference type="Gene3D" id="1.10.10.1890">
    <property type="entry name" value="Ska1 microtubule binding domain-like"/>
    <property type="match status" value="1"/>
</dbReference>
<dbReference type="AlphaFoldDB" id="A0A6I9WCQ6"/>
<dbReference type="RefSeq" id="XP_011636792.1">
    <property type="nucleotide sequence ID" value="XM_011638490.1"/>
</dbReference>
<evidence type="ECO:0000256" key="2">
    <source>
        <dbReference type="ARBA" id="ARBA00047182"/>
    </source>
</evidence>
<dbReference type="RefSeq" id="XP_011636793.1">
    <property type="nucleotide sequence ID" value="XM_011638491.1"/>
</dbReference>
<dbReference type="GO" id="GO:0008017">
    <property type="term" value="F:microtubule binding"/>
    <property type="evidence" value="ECO:0007669"/>
    <property type="project" value="InterPro"/>
</dbReference>
<dbReference type="Pfam" id="PF07160">
    <property type="entry name" value="SKA1"/>
    <property type="match status" value="1"/>
</dbReference>
<evidence type="ECO:0000313" key="5">
    <source>
        <dbReference type="RefSeq" id="XP_011636792.1"/>
    </source>
</evidence>
<dbReference type="PANTHER" id="PTHR28573:SF1">
    <property type="entry name" value="SPINDLE AND KINETOCHORE-ASSOCIATED PROTEIN 1"/>
    <property type="match status" value="1"/>
</dbReference>
<comment type="similarity">
    <text evidence="1">Belongs to the SKA1 family.</text>
</comment>
<sequence length="278" mass="32766">MDNLEEIIDNQVKKLQELDEATLLIKGKQNIKDELQRMHEEMLQLSYSVEKMRKLLKRMNEQNFHLKETLVLIETLDKRILHQEENVPPELIQSYQNSIILIPNTSESTVNSIHQLTTQSISSNIHNTSKIEKQDVMKDCKRTLFNEPEVCPTIPFITTEEFNKVPKYIIGRQTLDTINNLIGAINQTLIAKYTILSLGKVAAQKKGEINLYLHYKKQEFDIREENGYLYFFTAEDYYRQTKTKIDKTKLNLITALRHCKRLRECRIKNELRYIITPH</sequence>
<accession>A0A6I9WCQ6</accession>
<dbReference type="GO" id="GO:0000940">
    <property type="term" value="C:outer kinetochore"/>
    <property type="evidence" value="ECO:0007669"/>
    <property type="project" value="TreeGrafter"/>
</dbReference>
<dbReference type="GO" id="GO:0007059">
    <property type="term" value="P:chromosome segregation"/>
    <property type="evidence" value="ECO:0007669"/>
    <property type="project" value="InterPro"/>
</dbReference>
<dbReference type="Proteomes" id="UP000504615">
    <property type="component" value="Unplaced"/>
</dbReference>
<name>A0A6I9WCQ6_9HYME</name>
<dbReference type="GO" id="GO:0051301">
    <property type="term" value="P:cell division"/>
    <property type="evidence" value="ECO:0007669"/>
    <property type="project" value="InterPro"/>
</dbReference>
<dbReference type="KEGG" id="pbar:105426998"/>
<dbReference type="GO" id="GO:0000278">
    <property type="term" value="P:mitotic cell cycle"/>
    <property type="evidence" value="ECO:0007669"/>
    <property type="project" value="TreeGrafter"/>
</dbReference>
<dbReference type="GO" id="GO:0005876">
    <property type="term" value="C:spindle microtubule"/>
    <property type="evidence" value="ECO:0007669"/>
    <property type="project" value="TreeGrafter"/>
</dbReference>
<dbReference type="PANTHER" id="PTHR28573">
    <property type="entry name" value="SPINDLE AND KINETOCHORE-ASSOCIATED PROTEIN 1"/>
    <property type="match status" value="1"/>
</dbReference>
<dbReference type="GO" id="GO:0031110">
    <property type="term" value="P:regulation of microtubule polymerization or depolymerization"/>
    <property type="evidence" value="ECO:0007669"/>
    <property type="project" value="TreeGrafter"/>
</dbReference>
<protein>
    <recommendedName>
        <fullName evidence="2">SKA complex subunit 1</fullName>
    </recommendedName>
    <alternativeName>
        <fullName evidence="3">Spindle and kinetochore-associated protein 1</fullName>
    </alternativeName>
</protein>
<reference evidence="5 6" key="1">
    <citation type="submission" date="2025-04" db="UniProtKB">
        <authorList>
            <consortium name="RefSeq"/>
        </authorList>
    </citation>
    <scope>IDENTIFICATION</scope>
</reference>
<keyword evidence="4" id="KW-1185">Reference proteome</keyword>